<evidence type="ECO:0000256" key="1">
    <source>
        <dbReference type="SAM" id="MobiDB-lite"/>
    </source>
</evidence>
<evidence type="ECO:0008006" key="4">
    <source>
        <dbReference type="Google" id="ProtNLM"/>
    </source>
</evidence>
<evidence type="ECO:0000313" key="2">
    <source>
        <dbReference type="EMBL" id="MBA0582147.1"/>
    </source>
</evidence>
<feature type="compositionally biased region" description="Polar residues" evidence="1">
    <location>
        <begin position="132"/>
        <end position="144"/>
    </location>
</feature>
<evidence type="ECO:0000313" key="3">
    <source>
        <dbReference type="Proteomes" id="UP000593578"/>
    </source>
</evidence>
<name>A0A7J8NYT1_GOSRA</name>
<gene>
    <name evidence="2" type="ORF">Gorai_024298</name>
</gene>
<sequence length="232" mass="26013">MDLSNEPTLSWKDKLVGKGQSDLKKMVEFLYSKGGDDFEFCEGDIRKSAINGISSIEFLERVHQFLIRDMSTMVVLKLLRRNTGQYLTVQPWKIDFNPAHPYLSVVKTWIRLQGLSGHLYKRKEAFTRVGSMAQSEKQNSSTKTPTKEVDMENGKDTYGLWMVVEKRSHKVVGGISRELGSKVAQVGYVKMVGLSGPMVSGSLVDGSRDPGWTRAFSSKGPSKVIVFESRPN</sequence>
<organism evidence="2 3">
    <name type="scientific">Gossypium raimondii</name>
    <name type="common">Peruvian cotton</name>
    <name type="synonym">Gossypium klotzschianum subsp. raimondii</name>
    <dbReference type="NCBI Taxonomy" id="29730"/>
    <lineage>
        <taxon>Eukaryota</taxon>
        <taxon>Viridiplantae</taxon>
        <taxon>Streptophyta</taxon>
        <taxon>Embryophyta</taxon>
        <taxon>Tracheophyta</taxon>
        <taxon>Spermatophyta</taxon>
        <taxon>Magnoliopsida</taxon>
        <taxon>eudicotyledons</taxon>
        <taxon>Gunneridae</taxon>
        <taxon>Pentapetalae</taxon>
        <taxon>rosids</taxon>
        <taxon>malvids</taxon>
        <taxon>Malvales</taxon>
        <taxon>Malvaceae</taxon>
        <taxon>Malvoideae</taxon>
        <taxon>Gossypium</taxon>
    </lineage>
</organism>
<reference evidence="2 3" key="1">
    <citation type="journal article" date="2019" name="Genome Biol. Evol.">
        <title>Insights into the evolution of the New World diploid cottons (Gossypium, subgenus Houzingenia) based on genome sequencing.</title>
        <authorList>
            <person name="Grover C.E."/>
            <person name="Arick M.A. 2nd"/>
            <person name="Thrash A."/>
            <person name="Conover J.L."/>
            <person name="Sanders W.S."/>
            <person name="Peterson D.G."/>
            <person name="Frelichowski J.E."/>
            <person name="Scheffler J.A."/>
            <person name="Scheffler B.E."/>
            <person name="Wendel J.F."/>
        </authorList>
    </citation>
    <scope>NUCLEOTIDE SEQUENCE [LARGE SCALE GENOMIC DNA]</scope>
    <source>
        <strain evidence="2">8</strain>
        <tissue evidence="2">Leaf</tissue>
    </source>
</reference>
<dbReference type="EMBL" id="JABEZZ010000003">
    <property type="protein sequence ID" value="MBA0582147.1"/>
    <property type="molecule type" value="Genomic_DNA"/>
</dbReference>
<comment type="caution">
    <text evidence="2">The sequence shown here is derived from an EMBL/GenBank/DDBJ whole genome shotgun (WGS) entry which is preliminary data.</text>
</comment>
<protein>
    <recommendedName>
        <fullName evidence="4">DUF4283 domain-containing protein</fullName>
    </recommendedName>
</protein>
<proteinExistence type="predicted"/>
<dbReference type="AlphaFoldDB" id="A0A7J8NYT1"/>
<dbReference type="Proteomes" id="UP000593578">
    <property type="component" value="Unassembled WGS sequence"/>
</dbReference>
<feature type="region of interest" description="Disordered" evidence="1">
    <location>
        <begin position="131"/>
        <end position="150"/>
    </location>
</feature>
<accession>A0A7J8NYT1</accession>